<feature type="domain" description="Flagellar hook-associated protein FlgK helical" evidence="9">
    <location>
        <begin position="104"/>
        <end position="314"/>
    </location>
</feature>
<keyword evidence="6 7" id="KW-0975">Bacterial flagellum</keyword>
<dbReference type="InterPro" id="IPR001444">
    <property type="entry name" value="Flag_bb_rod_N"/>
</dbReference>
<evidence type="ECO:0000256" key="5">
    <source>
        <dbReference type="ARBA" id="ARBA00022525"/>
    </source>
</evidence>
<dbReference type="GO" id="GO:0005576">
    <property type="term" value="C:extracellular region"/>
    <property type="evidence" value="ECO:0007669"/>
    <property type="project" value="UniProtKB-SubCell"/>
</dbReference>
<comment type="subcellular location">
    <subcellularLocation>
        <location evidence="1">Bacterial flagellum basal body</location>
    </subcellularLocation>
    <subcellularLocation>
        <location evidence="2 7">Secreted</location>
    </subcellularLocation>
</comment>
<dbReference type="GO" id="GO:0009424">
    <property type="term" value="C:bacterial-type flagellum hook"/>
    <property type="evidence" value="ECO:0007669"/>
    <property type="project" value="UniProtKB-UniRule"/>
</dbReference>
<organism evidence="10 11">
    <name type="scientific">Paradevosia tibetensis</name>
    <dbReference type="NCBI Taxonomy" id="1447062"/>
    <lineage>
        <taxon>Bacteria</taxon>
        <taxon>Pseudomonadati</taxon>
        <taxon>Pseudomonadota</taxon>
        <taxon>Alphaproteobacteria</taxon>
        <taxon>Hyphomicrobiales</taxon>
        <taxon>Devosiaceae</taxon>
        <taxon>Paradevosia</taxon>
    </lineage>
</organism>
<protein>
    <recommendedName>
        <fullName evidence="4 7">Flagellar hook-associated protein 1</fullName>
        <shortName evidence="7">HAP1</shortName>
    </recommendedName>
</protein>
<dbReference type="GO" id="GO:0005198">
    <property type="term" value="F:structural molecule activity"/>
    <property type="evidence" value="ECO:0007669"/>
    <property type="project" value="UniProtKB-UniRule"/>
</dbReference>
<dbReference type="InterPro" id="IPR019776">
    <property type="entry name" value="Flagellar_basal_body_rod_CS"/>
</dbReference>
<comment type="similarity">
    <text evidence="3 7">Belongs to the flagella basal body rod proteins family.</text>
</comment>
<dbReference type="RefSeq" id="WP_147657701.1">
    <property type="nucleotide sequence ID" value="NZ_BMFM01000001.1"/>
</dbReference>
<gene>
    <name evidence="7 10" type="primary">flgK</name>
    <name evidence="10" type="ORF">FNA67_19380</name>
</gene>
<dbReference type="PANTHER" id="PTHR30033">
    <property type="entry name" value="FLAGELLAR HOOK-ASSOCIATED PROTEIN 1"/>
    <property type="match status" value="1"/>
</dbReference>
<dbReference type="GO" id="GO:0009425">
    <property type="term" value="C:bacterial-type flagellum basal body"/>
    <property type="evidence" value="ECO:0007669"/>
    <property type="project" value="UniProtKB-SubCell"/>
</dbReference>
<dbReference type="KEGG" id="yti:FNA67_19380"/>
<dbReference type="Pfam" id="PF00460">
    <property type="entry name" value="Flg_bb_rod"/>
    <property type="match status" value="1"/>
</dbReference>
<evidence type="ECO:0000259" key="9">
    <source>
        <dbReference type="Pfam" id="PF22638"/>
    </source>
</evidence>
<dbReference type="SUPFAM" id="SSF64518">
    <property type="entry name" value="Phase 1 flagellin"/>
    <property type="match status" value="1"/>
</dbReference>
<dbReference type="Pfam" id="PF07196">
    <property type="entry name" value="Flagellin_IN"/>
    <property type="match status" value="1"/>
</dbReference>
<keyword evidence="10" id="KW-0966">Cell projection</keyword>
<name>A0A5B9DT11_9HYPH</name>
<evidence type="ECO:0000256" key="6">
    <source>
        <dbReference type="ARBA" id="ARBA00023143"/>
    </source>
</evidence>
<dbReference type="OrthoDB" id="7181295at2"/>
<evidence type="ECO:0000256" key="2">
    <source>
        <dbReference type="ARBA" id="ARBA00004613"/>
    </source>
</evidence>
<dbReference type="Pfam" id="PF22638">
    <property type="entry name" value="FlgK_D1"/>
    <property type="match status" value="1"/>
</dbReference>
<evidence type="ECO:0000256" key="1">
    <source>
        <dbReference type="ARBA" id="ARBA00004117"/>
    </source>
</evidence>
<dbReference type="AlphaFoldDB" id="A0A5B9DT11"/>
<dbReference type="PANTHER" id="PTHR30033:SF1">
    <property type="entry name" value="FLAGELLAR HOOK-ASSOCIATED PROTEIN 1"/>
    <property type="match status" value="1"/>
</dbReference>
<dbReference type="InterPro" id="IPR053927">
    <property type="entry name" value="FlgK_helical"/>
</dbReference>
<dbReference type="PROSITE" id="PS00588">
    <property type="entry name" value="FLAGELLA_BB_ROD"/>
    <property type="match status" value="1"/>
</dbReference>
<dbReference type="Proteomes" id="UP000321062">
    <property type="component" value="Chromosome"/>
</dbReference>
<keyword evidence="11" id="KW-1185">Reference proteome</keyword>
<evidence type="ECO:0000313" key="10">
    <source>
        <dbReference type="EMBL" id="QEE22192.1"/>
    </source>
</evidence>
<dbReference type="PRINTS" id="PR01005">
    <property type="entry name" value="FLGHOOKAP1"/>
</dbReference>
<evidence type="ECO:0000256" key="4">
    <source>
        <dbReference type="ARBA" id="ARBA00016244"/>
    </source>
</evidence>
<keyword evidence="10" id="KW-0969">Cilium</keyword>
<feature type="domain" description="Flagellar basal body rod protein N-terminal" evidence="8">
    <location>
        <begin position="9"/>
        <end position="36"/>
    </location>
</feature>
<sequence length="578" mass="57574">MTFSAIRSIAGSALSASQLSMQVSSANIANADTEGYSRKSVVQSASVTGGSGSGVAVTAISANVDKYLLADLLAAASALGSATTMASFANSLQAQLGNTSGSDDTGTSLAATITALQTALSSLSGTPESDTLKGLALSALDAVASQLRETSSSVQGLRSDADHQIEDAVGTVNSALEQIADLNKQIVAAKARGDSTADLEDQRNAALKSITGLMDVSYYVTSRGEMRISTSSGTTLLDSSVHTISYSAAATAATGTVFSAIAVDGKDITGEIKSGTIGALINQRDNVLPATQSELDTLAAQLILAVNTLSNTGTASPPPSGLTGSASVAAADALDATGTTRVAVTDSDGNLVFYQDIDLSTLSTVGDLVDALNAVPGVSASISSAGKLVISATDSTQGIALGDIDASVGTANAGLSAYFGLNDLLAGTSATDISVRKDLLPSSSLLPVSALDTSATLTAGEPALATSAGLAQDLSALFSAGQSFAWAGSIGSITTTFADYAAKLVGNAATRAAGAQTAEASKQSAYDALSASLSSASGVNLDEETARISELQQLYSTAAQLFEVLNAMFEALLSAAKS</sequence>
<keyword evidence="5 7" id="KW-0964">Secreted</keyword>
<accession>A0A5B9DT11</accession>
<evidence type="ECO:0000256" key="7">
    <source>
        <dbReference type="RuleBase" id="RU362065"/>
    </source>
</evidence>
<evidence type="ECO:0000259" key="8">
    <source>
        <dbReference type="Pfam" id="PF00460"/>
    </source>
</evidence>
<dbReference type="InterPro" id="IPR002371">
    <property type="entry name" value="FlgK"/>
</dbReference>
<evidence type="ECO:0000256" key="3">
    <source>
        <dbReference type="ARBA" id="ARBA00009677"/>
    </source>
</evidence>
<dbReference type="NCBIfam" id="TIGR02492">
    <property type="entry name" value="flgK_ends"/>
    <property type="match status" value="1"/>
</dbReference>
<dbReference type="EMBL" id="CP041690">
    <property type="protein sequence ID" value="QEE22192.1"/>
    <property type="molecule type" value="Genomic_DNA"/>
</dbReference>
<dbReference type="InterPro" id="IPR010810">
    <property type="entry name" value="Flagellin_hook_IN_motif"/>
</dbReference>
<reference evidence="10 11" key="1">
    <citation type="journal article" date="2015" name="Int. J. Syst. Evol. Microbiol.">
        <title>Youhaiella tibetensis gen. nov., sp. nov., isolated from subsurface sediment.</title>
        <authorList>
            <person name="Wang Y.X."/>
            <person name="Huang F.Q."/>
            <person name="Nogi Y."/>
            <person name="Pang S.J."/>
            <person name="Wang P.K."/>
            <person name="Lv J."/>
        </authorList>
    </citation>
    <scope>NUCLEOTIDE SEQUENCE [LARGE SCALE GENOMIC DNA]</scope>
    <source>
        <strain evidence="11">fig4</strain>
    </source>
</reference>
<evidence type="ECO:0000313" key="11">
    <source>
        <dbReference type="Proteomes" id="UP000321062"/>
    </source>
</evidence>
<dbReference type="GO" id="GO:0044780">
    <property type="term" value="P:bacterial-type flagellum assembly"/>
    <property type="evidence" value="ECO:0007669"/>
    <property type="project" value="InterPro"/>
</dbReference>
<proteinExistence type="inferred from homology"/>
<keyword evidence="10" id="KW-0282">Flagellum</keyword>